<accession>A0A7J4XHP6</accession>
<organism evidence="5 6">
    <name type="scientific">Bacteroides salyersiae</name>
    <dbReference type="NCBI Taxonomy" id="291644"/>
    <lineage>
        <taxon>Bacteria</taxon>
        <taxon>Pseudomonadati</taxon>
        <taxon>Bacteroidota</taxon>
        <taxon>Bacteroidia</taxon>
        <taxon>Bacteroidales</taxon>
        <taxon>Bacteroidaceae</taxon>
        <taxon>Bacteroides</taxon>
    </lineage>
</organism>
<dbReference type="PRINTS" id="PR00690">
    <property type="entry name" value="ADHESNFAMILY"/>
</dbReference>
<dbReference type="InterPro" id="IPR006128">
    <property type="entry name" value="Lipoprotein_PsaA-like"/>
</dbReference>
<evidence type="ECO:0000256" key="4">
    <source>
        <dbReference type="RuleBase" id="RU003512"/>
    </source>
</evidence>
<dbReference type="PRINTS" id="PR00691">
    <property type="entry name" value="ADHESINB"/>
</dbReference>
<protein>
    <submittedName>
        <fullName evidence="5">Zinc ABC transporter substrate-binding protein</fullName>
    </submittedName>
</protein>
<comment type="similarity">
    <text evidence="1 4">Belongs to the bacterial solute-binding protein 9 family.</text>
</comment>
<dbReference type="SUPFAM" id="SSF53807">
    <property type="entry name" value="Helical backbone' metal receptor"/>
    <property type="match status" value="1"/>
</dbReference>
<evidence type="ECO:0000256" key="1">
    <source>
        <dbReference type="ARBA" id="ARBA00011028"/>
    </source>
</evidence>
<evidence type="ECO:0000313" key="5">
    <source>
        <dbReference type="EMBL" id="KAA3763828.1"/>
    </source>
</evidence>
<dbReference type="GO" id="GO:0030001">
    <property type="term" value="P:metal ion transport"/>
    <property type="evidence" value="ECO:0007669"/>
    <property type="project" value="InterPro"/>
</dbReference>
<dbReference type="GO" id="GO:0007155">
    <property type="term" value="P:cell adhesion"/>
    <property type="evidence" value="ECO:0007669"/>
    <property type="project" value="InterPro"/>
</dbReference>
<name>A0A7J4XHP6_9BACE</name>
<reference evidence="5 6" key="1">
    <citation type="journal article" date="2019" name="Nat. Med.">
        <title>A library of human gut bacterial isolates paired with longitudinal multiomics data enables mechanistic microbiome research.</title>
        <authorList>
            <person name="Poyet M."/>
            <person name="Groussin M."/>
            <person name="Gibbons S.M."/>
            <person name="Avila-Pacheco J."/>
            <person name="Jiang X."/>
            <person name="Kearney S.M."/>
            <person name="Perrotta A.R."/>
            <person name="Berdy B."/>
            <person name="Zhao S."/>
            <person name="Lieberman T.D."/>
            <person name="Swanson P.K."/>
            <person name="Smith M."/>
            <person name="Roesemann S."/>
            <person name="Alexander J.E."/>
            <person name="Rich S.A."/>
            <person name="Livny J."/>
            <person name="Vlamakis H."/>
            <person name="Clish C."/>
            <person name="Bullock K."/>
            <person name="Deik A."/>
            <person name="Scott J."/>
            <person name="Pierce K.A."/>
            <person name="Xavier R.J."/>
            <person name="Alm E.J."/>
        </authorList>
    </citation>
    <scope>NUCLEOTIDE SEQUENCE [LARGE SCALE GENOMIC DNA]</scope>
    <source>
        <strain evidence="5 6">BIOML-A10</strain>
    </source>
</reference>
<dbReference type="RefSeq" id="WP_005927852.1">
    <property type="nucleotide sequence ID" value="NZ_CABKSE010000001.1"/>
</dbReference>
<evidence type="ECO:0000256" key="3">
    <source>
        <dbReference type="ARBA" id="ARBA00022729"/>
    </source>
</evidence>
<dbReference type="Proteomes" id="UP000422221">
    <property type="component" value="Unassembled WGS sequence"/>
</dbReference>
<dbReference type="InterPro" id="IPR006127">
    <property type="entry name" value="ZnuA-like"/>
</dbReference>
<dbReference type="GO" id="GO:0046872">
    <property type="term" value="F:metal ion binding"/>
    <property type="evidence" value="ECO:0007669"/>
    <property type="project" value="InterPro"/>
</dbReference>
<dbReference type="Pfam" id="PF01297">
    <property type="entry name" value="ZnuA"/>
    <property type="match status" value="1"/>
</dbReference>
<comment type="caution">
    <text evidence="5">The sequence shown here is derived from an EMBL/GenBank/DDBJ whole genome shotgun (WGS) entry which is preliminary data.</text>
</comment>
<keyword evidence="3" id="KW-0732">Signal</keyword>
<proteinExistence type="inferred from homology"/>
<keyword evidence="2 4" id="KW-0813">Transport</keyword>
<dbReference type="PANTHER" id="PTHR42953">
    <property type="entry name" value="HIGH-AFFINITY ZINC UPTAKE SYSTEM PROTEIN ZNUA-RELATED"/>
    <property type="match status" value="1"/>
</dbReference>
<evidence type="ECO:0000256" key="2">
    <source>
        <dbReference type="ARBA" id="ARBA00022448"/>
    </source>
</evidence>
<dbReference type="PANTHER" id="PTHR42953:SF3">
    <property type="entry name" value="HIGH-AFFINITY ZINC UPTAKE SYSTEM PROTEIN ZNUA"/>
    <property type="match status" value="1"/>
</dbReference>
<sequence length="293" mass="33393">MRHIFALLLIIICLTSCNTGKSKQNNEKPVIAVTIEPQRYFTEAIAGDKFDVISIVPKGSSPETYDPTPQQLVSLGDSKAYFRIGYIGFEQVWMDRLTDNTPHIQVFDTSKDVDLIFEEEEIHGDHRHAGGVEPHIWNSTGNALIIARNTYKALCQLDKENEAYYLARYDSLSQRIIQTDSIIRETLKEPGATRTFMIYHPALSYFARDYGLQQISIEEGGKEPSPAHLKELVDVCRQADVRVIFIQPEFDHRNAEIIAKETRTRIVPIHPLSYDWEAEMQAVARALANNDKQ</sequence>
<evidence type="ECO:0000313" key="6">
    <source>
        <dbReference type="Proteomes" id="UP000422221"/>
    </source>
</evidence>
<dbReference type="AlphaFoldDB" id="A0A7J4XHP6"/>
<gene>
    <name evidence="5" type="ORF">F3F73_12470</name>
</gene>
<dbReference type="Gene3D" id="3.40.50.1980">
    <property type="entry name" value="Nitrogenase molybdenum iron protein domain"/>
    <property type="match status" value="2"/>
</dbReference>
<dbReference type="InterPro" id="IPR050492">
    <property type="entry name" value="Bact_metal-bind_prot9"/>
</dbReference>
<dbReference type="InterPro" id="IPR006129">
    <property type="entry name" value="AdhesinB"/>
</dbReference>
<dbReference type="EMBL" id="VWMK01000012">
    <property type="protein sequence ID" value="KAA3763828.1"/>
    <property type="molecule type" value="Genomic_DNA"/>
</dbReference>